<evidence type="ECO:0000313" key="1">
    <source>
        <dbReference type="EMBL" id="SVA70186.1"/>
    </source>
</evidence>
<protein>
    <submittedName>
        <fullName evidence="1">Uncharacterized protein</fullName>
    </submittedName>
</protein>
<reference evidence="1" key="1">
    <citation type="submission" date="2018-05" db="EMBL/GenBank/DDBJ databases">
        <authorList>
            <person name="Lanie J.A."/>
            <person name="Ng W.-L."/>
            <person name="Kazmierczak K.M."/>
            <person name="Andrzejewski T.M."/>
            <person name="Davidsen T.M."/>
            <person name="Wayne K.J."/>
            <person name="Tettelin H."/>
            <person name="Glass J.I."/>
            <person name="Rusch D."/>
            <person name="Podicherti R."/>
            <person name="Tsui H.-C.T."/>
            <person name="Winkler M.E."/>
        </authorList>
    </citation>
    <scope>NUCLEOTIDE SEQUENCE</scope>
</reference>
<name>A0A381XZD4_9ZZZZ</name>
<organism evidence="1">
    <name type="scientific">marine metagenome</name>
    <dbReference type="NCBI Taxonomy" id="408172"/>
    <lineage>
        <taxon>unclassified sequences</taxon>
        <taxon>metagenomes</taxon>
        <taxon>ecological metagenomes</taxon>
    </lineage>
</organism>
<accession>A0A381XZD4</accession>
<proteinExistence type="predicted"/>
<dbReference type="EMBL" id="UINC01016953">
    <property type="protein sequence ID" value="SVA70186.1"/>
    <property type="molecule type" value="Genomic_DNA"/>
</dbReference>
<sequence>MKHMIPLLMAGILVHQSAGPFLDLKNKRYQQVNELFPIRN</sequence>
<dbReference type="AlphaFoldDB" id="A0A381XZD4"/>
<gene>
    <name evidence="1" type="ORF">METZ01_LOCUS123040</name>
</gene>